<dbReference type="InterPro" id="IPR027624">
    <property type="entry name" value="TOMM_cyclo_SagD"/>
</dbReference>
<dbReference type="PANTHER" id="PTHR37809">
    <property type="entry name" value="RIBOSOMAL PROTEIN S12 METHYLTHIOTRANSFERASE ACCESSORY FACTOR YCAO"/>
    <property type="match status" value="1"/>
</dbReference>
<dbReference type="PANTHER" id="PTHR37809:SF1">
    <property type="entry name" value="RIBOSOMAL PROTEIN S12 METHYLTHIOTRANSFERASE ACCESSORY FACTOR YCAO"/>
    <property type="match status" value="1"/>
</dbReference>
<dbReference type="NCBIfam" id="TIGR03604">
    <property type="entry name" value="TOMM_cyclo_SagD"/>
    <property type="match status" value="1"/>
</dbReference>
<dbReference type="EMBL" id="BOOG01000053">
    <property type="protein sequence ID" value="GIH72514.1"/>
    <property type="molecule type" value="Genomic_DNA"/>
</dbReference>
<dbReference type="Gene3D" id="3.40.50.720">
    <property type="entry name" value="NAD(P)-binding Rossmann-like Domain"/>
    <property type="match status" value="1"/>
</dbReference>
<dbReference type="SUPFAM" id="SSF69572">
    <property type="entry name" value="Activating enzymes of the ubiquitin-like proteins"/>
    <property type="match status" value="1"/>
</dbReference>
<protein>
    <recommendedName>
        <fullName evidence="1">YcaO domain-containing protein</fullName>
    </recommendedName>
</protein>
<gene>
    <name evidence="2" type="ORF">Mth01_47670</name>
</gene>
<sequence length="758" mass="83873">MDARPGFRRHYRVETIEGEGVYLISERELHLLTGRSIEAVAGLLDGKHTTSDILTATESDLPPEHVYYVIHRLRERGLVIDVTEELDRGTSAHREAAFWEMAGPHAETAAAGVRNARVGVLTVGDVPGAELGRLLAAEGMEVTDGEVADPGSGALTVVLTDNYLRDELAEINRRHLADGRPWLLARPVGPVLWLGPVFQPGEGGCWRCLSQRLEGHRQSLTYLEERLRSTGPLALPVADLPLIREAGIRLVAAEALKWLAGARSPEQRDVITFDTQGLGTTRHELRPRPQCPECGDAGLVAAAAARPVELSPRPKTFTADGGHRSRHPEDTAERYAHLVSPVTGVIKELTRVDSGTPFVKTYAAGHNFARQVRDLHALRTGLRSQSAGKGTTDLQAKVSAMCEAMERYSGIFQGDEARLAASYRELGADAVHPNACSLYSQEQYRTRTETRGGSSYGYVSDPLDEDATLEWTPVWSLTEQRHKYVPTGYLYYYYRDPSGSVPSSVWSDSNGNAAGSSLEDAVVQGFMELVERDAVALWWYNRVRRPAFDLDSFADPWMTEFQEVYAGLDRELHVLDLTTDLGIPVAVAVSRRVKGPTEDILMAFGAHFDPRIAVQRALAEMNQFIPAVIDADETGTRYRFHDSDQLTWWKTARIEDHPYLAPGGPPVAAAAYDRPATTDLLDDIAAARALVEERGMEMLVLDQTRPDIGLPVVKVIVPGMRHFWRRLAPGRLYDVPVRLGWQAEPTPEEQMNPITMFL</sequence>
<dbReference type="InterPro" id="IPR049274">
    <property type="entry name" value="LynD/TruD_wHTH-like"/>
</dbReference>
<dbReference type="NCBIfam" id="TIGR03882">
    <property type="entry name" value="cyclo_dehyd_2"/>
    <property type="match status" value="1"/>
</dbReference>
<dbReference type="NCBIfam" id="TIGR00702">
    <property type="entry name" value="YcaO-type kinase domain"/>
    <property type="match status" value="1"/>
</dbReference>
<dbReference type="Gene3D" id="3.30.40.250">
    <property type="match status" value="1"/>
</dbReference>
<evidence type="ECO:0000259" key="1">
    <source>
        <dbReference type="PROSITE" id="PS51664"/>
    </source>
</evidence>
<evidence type="ECO:0000313" key="3">
    <source>
        <dbReference type="Proteomes" id="UP000610966"/>
    </source>
</evidence>
<dbReference type="Pfam" id="PF21084">
    <property type="entry name" value="WHD_DUF4423_like"/>
    <property type="match status" value="1"/>
</dbReference>
<comment type="caution">
    <text evidence="2">The sequence shown here is derived from an EMBL/GenBank/DDBJ whole genome shotgun (WGS) entry which is preliminary data.</text>
</comment>
<feature type="domain" description="YcaO" evidence="1">
    <location>
        <begin position="388"/>
        <end position="758"/>
    </location>
</feature>
<dbReference type="AlphaFoldDB" id="A0A8J3W0R6"/>
<keyword evidence="3" id="KW-1185">Reference proteome</keyword>
<dbReference type="PROSITE" id="PS51664">
    <property type="entry name" value="YCAO"/>
    <property type="match status" value="1"/>
</dbReference>
<evidence type="ECO:0000313" key="2">
    <source>
        <dbReference type="EMBL" id="GIH72514.1"/>
    </source>
</evidence>
<dbReference type="Gene3D" id="3.30.160.660">
    <property type="match status" value="1"/>
</dbReference>
<dbReference type="Pfam" id="PF02624">
    <property type="entry name" value="YcaO"/>
    <property type="match status" value="1"/>
</dbReference>
<reference evidence="2" key="1">
    <citation type="submission" date="2021-01" db="EMBL/GenBank/DDBJ databases">
        <title>Whole genome shotgun sequence of Sphaerimonospora thailandensis NBRC 107569.</title>
        <authorList>
            <person name="Komaki H."/>
            <person name="Tamura T."/>
        </authorList>
    </citation>
    <scope>NUCLEOTIDE SEQUENCE</scope>
    <source>
        <strain evidence="2">NBRC 107569</strain>
    </source>
</reference>
<name>A0A8J3W0R6_9ACTN</name>
<dbReference type="InterPro" id="IPR035985">
    <property type="entry name" value="Ubiquitin-activating_enz"/>
</dbReference>
<accession>A0A8J3W0R6</accession>
<organism evidence="2 3">
    <name type="scientific">Sphaerimonospora thailandensis</name>
    <dbReference type="NCBI Taxonomy" id="795644"/>
    <lineage>
        <taxon>Bacteria</taxon>
        <taxon>Bacillati</taxon>
        <taxon>Actinomycetota</taxon>
        <taxon>Actinomycetes</taxon>
        <taxon>Streptosporangiales</taxon>
        <taxon>Streptosporangiaceae</taxon>
        <taxon>Sphaerimonospora</taxon>
    </lineage>
</organism>
<proteinExistence type="predicted"/>
<dbReference type="RefSeq" id="WP_204018175.1">
    <property type="nucleotide sequence ID" value="NZ_BOOG01000053.1"/>
</dbReference>
<dbReference type="GO" id="GO:0008641">
    <property type="term" value="F:ubiquitin-like modifier activating enzyme activity"/>
    <property type="evidence" value="ECO:0007669"/>
    <property type="project" value="InterPro"/>
</dbReference>
<dbReference type="InterPro" id="IPR003776">
    <property type="entry name" value="YcaO-like_dom"/>
</dbReference>
<dbReference type="Gene3D" id="3.90.930.60">
    <property type="match status" value="1"/>
</dbReference>
<dbReference type="Proteomes" id="UP000610966">
    <property type="component" value="Unassembled WGS sequence"/>
</dbReference>
<dbReference type="InterPro" id="IPR022291">
    <property type="entry name" value="Bacteriocin_synth_cyclodeHase"/>
</dbReference>
<dbReference type="Gene3D" id="3.30.1330.230">
    <property type="match status" value="2"/>
</dbReference>